<dbReference type="InterPro" id="IPR011583">
    <property type="entry name" value="Chitinase_II/V-like_cat"/>
</dbReference>
<dbReference type="Gene3D" id="3.20.20.80">
    <property type="entry name" value="Glycosidases"/>
    <property type="match status" value="1"/>
</dbReference>
<protein>
    <recommendedName>
        <fullName evidence="4">chitinase</fullName>
        <ecNumber evidence="4">3.2.1.14</ecNumber>
    </recommendedName>
</protein>
<dbReference type="SUPFAM" id="SSF51445">
    <property type="entry name" value="(Trans)glycosidases"/>
    <property type="match status" value="1"/>
</dbReference>
<evidence type="ECO:0000256" key="1">
    <source>
        <dbReference type="ARBA" id="ARBA00000822"/>
    </source>
</evidence>
<evidence type="ECO:0000256" key="10">
    <source>
        <dbReference type="ARBA" id="ARBA00023326"/>
    </source>
</evidence>
<dbReference type="SMART" id="SM00636">
    <property type="entry name" value="Glyco_18"/>
    <property type="match status" value="1"/>
</dbReference>
<dbReference type="Pfam" id="PF00704">
    <property type="entry name" value="Glyco_hydro_18"/>
    <property type="match status" value="1"/>
</dbReference>
<keyword evidence="8" id="KW-0119">Carbohydrate metabolism</keyword>
<comment type="caution">
    <text evidence="14">The sequence shown here is derived from an EMBL/GenBank/DDBJ whole genome shotgun (WGS) entry which is preliminary data.</text>
</comment>
<dbReference type="PANTHER" id="PTHR11177">
    <property type="entry name" value="CHITINASE"/>
    <property type="match status" value="1"/>
</dbReference>
<evidence type="ECO:0000256" key="6">
    <source>
        <dbReference type="ARBA" id="ARBA00022801"/>
    </source>
</evidence>
<keyword evidence="6 11" id="KW-0378">Hydrolase</keyword>
<evidence type="ECO:0000313" key="15">
    <source>
        <dbReference type="Proteomes" id="UP000284706"/>
    </source>
</evidence>
<evidence type="ECO:0000256" key="11">
    <source>
        <dbReference type="RuleBase" id="RU000489"/>
    </source>
</evidence>
<comment type="similarity">
    <text evidence="3">Belongs to the glycosyl hydrolase 18 family. Chitinase class V subfamily.</text>
</comment>
<comment type="catalytic activity">
    <reaction evidence="1">
        <text>Random endo-hydrolysis of N-acetyl-beta-D-glucosaminide (1-&gt;4)-beta-linkages in chitin and chitodextrins.</text>
        <dbReference type="EC" id="3.2.1.14"/>
    </reaction>
</comment>
<dbReference type="CDD" id="cd06548">
    <property type="entry name" value="GH18_chitinase"/>
    <property type="match status" value="1"/>
</dbReference>
<evidence type="ECO:0000256" key="5">
    <source>
        <dbReference type="ARBA" id="ARBA00022525"/>
    </source>
</evidence>
<dbReference type="GO" id="GO:0008843">
    <property type="term" value="F:endochitinase activity"/>
    <property type="evidence" value="ECO:0007669"/>
    <property type="project" value="UniProtKB-EC"/>
</dbReference>
<evidence type="ECO:0000313" key="14">
    <source>
        <dbReference type="EMBL" id="PPR07402.1"/>
    </source>
</evidence>
<dbReference type="InterPro" id="IPR001223">
    <property type="entry name" value="Glyco_hydro18_cat"/>
</dbReference>
<dbReference type="AlphaFoldDB" id="A0A409YWN2"/>
<dbReference type="FunFam" id="3.10.50.10:FF:000005">
    <property type="entry name" value="Endochitinase B1"/>
    <property type="match status" value="1"/>
</dbReference>
<name>A0A409YWN2_9AGAR</name>
<dbReference type="InterPro" id="IPR001579">
    <property type="entry name" value="Glyco_hydro_18_chit_AS"/>
</dbReference>
<evidence type="ECO:0000256" key="3">
    <source>
        <dbReference type="ARBA" id="ARBA00008682"/>
    </source>
</evidence>
<dbReference type="SUPFAM" id="SSF54556">
    <property type="entry name" value="Chitinase insertion domain"/>
    <property type="match status" value="1"/>
</dbReference>
<dbReference type="PANTHER" id="PTHR11177:SF317">
    <property type="entry name" value="CHITINASE 12-RELATED"/>
    <property type="match status" value="1"/>
</dbReference>
<dbReference type="InterPro" id="IPR050314">
    <property type="entry name" value="Glycosyl_Hydrlase_18"/>
</dbReference>
<reference evidence="14 15" key="1">
    <citation type="journal article" date="2018" name="Evol. Lett.">
        <title>Horizontal gene cluster transfer increased hallucinogenic mushroom diversity.</title>
        <authorList>
            <person name="Reynolds H.T."/>
            <person name="Vijayakumar V."/>
            <person name="Gluck-Thaler E."/>
            <person name="Korotkin H.B."/>
            <person name="Matheny P.B."/>
            <person name="Slot J.C."/>
        </authorList>
    </citation>
    <scope>NUCLEOTIDE SEQUENCE [LARGE SCALE GENOMIC DNA]</scope>
    <source>
        <strain evidence="14 15">SRW20</strain>
    </source>
</reference>
<sequence>MPRDHKYSIGYFVNWGIYGRKFPPSLIPAEDLTHILYAFANIRPDSGEVYLSDPWADKDIHYPGDSWNDVGNNLYGNFKAIYNIKKKNRHLKVLLSIGGWTYSPSFHPVVVNPTLRAKFVESSLRLLENYGLDGLDVDYEYPSNDEQAQGYVELLRELRAALDRHAQKKGPTCRFLLSIAAPCGPDNYRKLYVKEMDHALDFWNLMAYDFSGSWDSISNHHANLHGGPLSASGAVDWYINRGVAREKIILGIPLYGRSFLNTNGPGHSFSGVGPGTWEAGSYDYRALPLPGSTVYHDDKVIASWSYDPEKREMISFDSERVAELKGHYIKKEGLGGSMFWELSGDKGSNRDGMESGPGKDPQPGESLVRIVKHAMGGLDQSPNWLSYNESTFDNMRKGME</sequence>
<evidence type="ECO:0000256" key="4">
    <source>
        <dbReference type="ARBA" id="ARBA00012729"/>
    </source>
</evidence>
<comment type="subcellular location">
    <subcellularLocation>
        <location evidence="2">Secreted</location>
    </subcellularLocation>
</comment>
<dbReference type="EC" id="3.2.1.14" evidence="4"/>
<keyword evidence="7" id="KW-0146">Chitin degradation</keyword>
<evidence type="ECO:0000259" key="13">
    <source>
        <dbReference type="PROSITE" id="PS51910"/>
    </source>
</evidence>
<dbReference type="FunFam" id="3.20.20.80:FF:000075">
    <property type="entry name" value="Sporulation-specific chitinase"/>
    <property type="match status" value="1"/>
</dbReference>
<keyword evidence="5" id="KW-0964">Secreted</keyword>
<organism evidence="14 15">
    <name type="scientific">Gymnopilus dilepis</name>
    <dbReference type="NCBI Taxonomy" id="231916"/>
    <lineage>
        <taxon>Eukaryota</taxon>
        <taxon>Fungi</taxon>
        <taxon>Dikarya</taxon>
        <taxon>Basidiomycota</taxon>
        <taxon>Agaricomycotina</taxon>
        <taxon>Agaricomycetes</taxon>
        <taxon>Agaricomycetidae</taxon>
        <taxon>Agaricales</taxon>
        <taxon>Agaricineae</taxon>
        <taxon>Hymenogastraceae</taxon>
        <taxon>Gymnopilus</taxon>
    </lineage>
</organism>
<keyword evidence="9 11" id="KW-0326">Glycosidase</keyword>
<dbReference type="PROSITE" id="PS01095">
    <property type="entry name" value="GH18_1"/>
    <property type="match status" value="1"/>
</dbReference>
<gene>
    <name evidence="14" type="ORF">CVT26_013718</name>
</gene>
<dbReference type="OrthoDB" id="76388at2759"/>
<dbReference type="PROSITE" id="PS51910">
    <property type="entry name" value="GH18_2"/>
    <property type="match status" value="1"/>
</dbReference>
<evidence type="ECO:0000256" key="12">
    <source>
        <dbReference type="SAM" id="MobiDB-lite"/>
    </source>
</evidence>
<evidence type="ECO:0000256" key="2">
    <source>
        <dbReference type="ARBA" id="ARBA00004613"/>
    </source>
</evidence>
<dbReference type="Gene3D" id="3.10.50.10">
    <property type="match status" value="1"/>
</dbReference>
<accession>A0A409YWN2</accession>
<dbReference type="InParanoid" id="A0A409YWN2"/>
<dbReference type="Proteomes" id="UP000284706">
    <property type="component" value="Unassembled WGS sequence"/>
</dbReference>
<keyword evidence="10" id="KW-0624">Polysaccharide degradation</keyword>
<dbReference type="GO" id="GO:0008061">
    <property type="term" value="F:chitin binding"/>
    <property type="evidence" value="ECO:0007669"/>
    <property type="project" value="InterPro"/>
</dbReference>
<dbReference type="GO" id="GO:0000272">
    <property type="term" value="P:polysaccharide catabolic process"/>
    <property type="evidence" value="ECO:0007669"/>
    <property type="project" value="UniProtKB-KW"/>
</dbReference>
<feature type="domain" description="GH18" evidence="13">
    <location>
        <begin position="6"/>
        <end position="378"/>
    </location>
</feature>
<evidence type="ECO:0000256" key="8">
    <source>
        <dbReference type="ARBA" id="ARBA00023277"/>
    </source>
</evidence>
<proteinExistence type="inferred from homology"/>
<dbReference type="STRING" id="231916.A0A409YWN2"/>
<dbReference type="GO" id="GO:0006032">
    <property type="term" value="P:chitin catabolic process"/>
    <property type="evidence" value="ECO:0007669"/>
    <property type="project" value="UniProtKB-KW"/>
</dbReference>
<evidence type="ECO:0000256" key="7">
    <source>
        <dbReference type="ARBA" id="ARBA00023024"/>
    </source>
</evidence>
<evidence type="ECO:0000256" key="9">
    <source>
        <dbReference type="ARBA" id="ARBA00023295"/>
    </source>
</evidence>
<dbReference type="InterPro" id="IPR029070">
    <property type="entry name" value="Chitinase_insertion_sf"/>
</dbReference>
<feature type="region of interest" description="Disordered" evidence="12">
    <location>
        <begin position="345"/>
        <end position="365"/>
    </location>
</feature>
<dbReference type="GO" id="GO:0005576">
    <property type="term" value="C:extracellular region"/>
    <property type="evidence" value="ECO:0007669"/>
    <property type="project" value="UniProtKB-SubCell"/>
</dbReference>
<dbReference type="InterPro" id="IPR017853">
    <property type="entry name" value="GH"/>
</dbReference>
<keyword evidence="15" id="KW-1185">Reference proteome</keyword>
<dbReference type="EMBL" id="NHYE01000131">
    <property type="protein sequence ID" value="PPR07402.1"/>
    <property type="molecule type" value="Genomic_DNA"/>
</dbReference>